<name>A0AAW1TJF3_9CUCU</name>
<keyword evidence="1" id="KW-0732">Signal</keyword>
<dbReference type="AlphaFoldDB" id="A0AAW1TJF3"/>
<keyword evidence="3" id="KW-1185">Reference proteome</keyword>
<dbReference type="Proteomes" id="UP001431783">
    <property type="component" value="Unassembled WGS sequence"/>
</dbReference>
<feature type="signal peptide" evidence="1">
    <location>
        <begin position="1"/>
        <end position="16"/>
    </location>
</feature>
<evidence type="ECO:0000256" key="1">
    <source>
        <dbReference type="SAM" id="SignalP"/>
    </source>
</evidence>
<comment type="caution">
    <text evidence="2">The sequence shown here is derived from an EMBL/GenBank/DDBJ whole genome shotgun (WGS) entry which is preliminary data.</text>
</comment>
<sequence>MQFLLVLLVCAALTSAEIYNLEAIQSQDNELTDHGQHKYNIDSSSGNMPQLRNYDGTIGGGYPYWDKNGQLKYMEYITNPENYNFYGSYLPITVAPVTDTPEVKAARKAHEEAYNYLKSIRSGLQHSEHVPVITSTPFYKQLEPTTILPVTSKTPLKNYYKTIQVTKTQLGSTETFPALQDLLHYSAQNGHPPKNNHGSVLASSIDNINNYKSSEKQTLDIVRALPKLTPEEHLRALKKVIAEQLRNYVNSSKILQEKNLNEPEGHIELNTETLSQLDSRHHFESSVQNEAELERHRKIAVLAAARALLKILKETN</sequence>
<reference evidence="2 3" key="1">
    <citation type="submission" date="2023-03" db="EMBL/GenBank/DDBJ databases">
        <title>Genome insight into feeding habits of ladybird beetles.</title>
        <authorList>
            <person name="Li H.-S."/>
            <person name="Huang Y.-H."/>
            <person name="Pang H."/>
        </authorList>
    </citation>
    <scope>NUCLEOTIDE SEQUENCE [LARGE SCALE GENOMIC DNA]</scope>
    <source>
        <strain evidence="2">SYSU_2023b</strain>
        <tissue evidence="2">Whole body</tissue>
    </source>
</reference>
<protein>
    <submittedName>
        <fullName evidence="2">Uncharacterized protein</fullName>
    </submittedName>
</protein>
<dbReference type="EMBL" id="JARQZJ010000002">
    <property type="protein sequence ID" value="KAK9869935.1"/>
    <property type="molecule type" value="Genomic_DNA"/>
</dbReference>
<proteinExistence type="predicted"/>
<evidence type="ECO:0000313" key="2">
    <source>
        <dbReference type="EMBL" id="KAK9869935.1"/>
    </source>
</evidence>
<feature type="chain" id="PRO_5043912341" evidence="1">
    <location>
        <begin position="17"/>
        <end position="316"/>
    </location>
</feature>
<evidence type="ECO:0000313" key="3">
    <source>
        <dbReference type="Proteomes" id="UP001431783"/>
    </source>
</evidence>
<accession>A0AAW1TJF3</accession>
<gene>
    <name evidence="2" type="ORF">WA026_006033</name>
</gene>
<organism evidence="2 3">
    <name type="scientific">Henosepilachna vigintioctopunctata</name>
    <dbReference type="NCBI Taxonomy" id="420089"/>
    <lineage>
        <taxon>Eukaryota</taxon>
        <taxon>Metazoa</taxon>
        <taxon>Ecdysozoa</taxon>
        <taxon>Arthropoda</taxon>
        <taxon>Hexapoda</taxon>
        <taxon>Insecta</taxon>
        <taxon>Pterygota</taxon>
        <taxon>Neoptera</taxon>
        <taxon>Endopterygota</taxon>
        <taxon>Coleoptera</taxon>
        <taxon>Polyphaga</taxon>
        <taxon>Cucujiformia</taxon>
        <taxon>Coccinelloidea</taxon>
        <taxon>Coccinellidae</taxon>
        <taxon>Epilachninae</taxon>
        <taxon>Epilachnini</taxon>
        <taxon>Henosepilachna</taxon>
    </lineage>
</organism>